<accession>A0ABU9K0X0</accession>
<dbReference type="EMBL" id="JBBYAK010000001">
    <property type="protein sequence ID" value="MEL3958777.1"/>
    <property type="molecule type" value="Genomic_DNA"/>
</dbReference>
<dbReference type="Proteomes" id="UP001459714">
    <property type="component" value="Unassembled WGS sequence"/>
</dbReference>
<evidence type="ECO:0008006" key="3">
    <source>
        <dbReference type="Google" id="ProtNLM"/>
    </source>
</evidence>
<dbReference type="RefSeq" id="WP_342020663.1">
    <property type="nucleotide sequence ID" value="NZ_JBBYAK010000001.1"/>
</dbReference>
<protein>
    <recommendedName>
        <fullName evidence="3">Secreted protein</fullName>
    </recommendedName>
</protein>
<name>A0ABU9K0X0_9BACI</name>
<evidence type="ECO:0000313" key="1">
    <source>
        <dbReference type="EMBL" id="MEL3958777.1"/>
    </source>
</evidence>
<organism evidence="1 2">
    <name type="scientific">Caldifermentibacillus hisashii</name>
    <dbReference type="NCBI Taxonomy" id="996558"/>
    <lineage>
        <taxon>Bacteria</taxon>
        <taxon>Bacillati</taxon>
        <taxon>Bacillota</taxon>
        <taxon>Bacilli</taxon>
        <taxon>Bacillales</taxon>
        <taxon>Bacillaceae</taxon>
        <taxon>Caldifermentibacillus</taxon>
    </lineage>
</organism>
<sequence>MATRSLLVVIFSREMPLFGDETLSRRHFCTKNSTFWRRNLFSSSFLHEKLNFLATRPFLVVTFVRETPFFGDETLSRRQFCAKNSTFWRRDHFSSSFLAGKCHFLATKPLLVTILRRETSFFYRKNSRIPI</sequence>
<keyword evidence="2" id="KW-1185">Reference proteome</keyword>
<evidence type="ECO:0000313" key="2">
    <source>
        <dbReference type="Proteomes" id="UP001459714"/>
    </source>
</evidence>
<proteinExistence type="predicted"/>
<reference evidence="1 2" key="1">
    <citation type="submission" date="2024-03" db="EMBL/GenBank/DDBJ databases">
        <title>Bacilli Hybrid Assemblies.</title>
        <authorList>
            <person name="Kovac J."/>
        </authorList>
    </citation>
    <scope>NUCLEOTIDE SEQUENCE [LARGE SCALE GENOMIC DNA]</scope>
    <source>
        <strain evidence="1 2">FSL M8-0022</strain>
    </source>
</reference>
<gene>
    <name evidence="1" type="ORF">NST17_16580</name>
</gene>
<comment type="caution">
    <text evidence="1">The sequence shown here is derived from an EMBL/GenBank/DDBJ whole genome shotgun (WGS) entry which is preliminary data.</text>
</comment>